<evidence type="ECO:0000256" key="2">
    <source>
        <dbReference type="SAM" id="Phobius"/>
    </source>
</evidence>
<sequence length="459" mass="49300">MSSSAESPEDNVSLYLLGALTSPMELSFRNLAENSSMVTLAYTFERVLECTFPPAGCSDYNQEDARWQVEVWSHWASSQYDNSTEAWIAMASPNAEEHGVPWSSWSRVWANFVGNSSAVVGQEWEPGFSYLDTNRNGFVSEDEFAVGFDLSSSKARVHEETVDFVSDATQLVTNQWMAYALAAVCVLLLLLCCFWNRRPKRDGVARSVSQLSRADFKAHKPRAGSALMSSANGSPSGKPKDVLADQILSSGKADFAGANDAGCGRAPLWLFPQIGQGFGMGLAPLRQESFRYSPLTGQEDPASPLGSFSMQAAPCIPSQESFSGAWSQAPQLGSFSLPPGPLNPGMPTSSYGHMGMPLQQDLPPPWQPARPTNMADSFAGFQVQLPRTDAVFHQAMASYPASPAPLQGEAPGAPSGVVQAELSGPVQVESPSIPSEDGWDQLAAAIVPTLKPLRAELPP</sequence>
<keyword evidence="2" id="KW-0472">Membrane</keyword>
<organism evidence="4 5">
    <name type="scientific">Durusdinium trenchii</name>
    <dbReference type="NCBI Taxonomy" id="1381693"/>
    <lineage>
        <taxon>Eukaryota</taxon>
        <taxon>Sar</taxon>
        <taxon>Alveolata</taxon>
        <taxon>Dinophyceae</taxon>
        <taxon>Suessiales</taxon>
        <taxon>Symbiodiniaceae</taxon>
        <taxon>Durusdinium</taxon>
    </lineage>
</organism>
<evidence type="ECO:0000313" key="5">
    <source>
        <dbReference type="Proteomes" id="UP001642464"/>
    </source>
</evidence>
<keyword evidence="2" id="KW-0812">Transmembrane</keyword>
<gene>
    <name evidence="4" type="ORF">SCF082_LOCUS7034</name>
</gene>
<evidence type="ECO:0000256" key="1">
    <source>
        <dbReference type="SAM" id="MobiDB-lite"/>
    </source>
</evidence>
<dbReference type="EMBL" id="CAXAMM010003914">
    <property type="protein sequence ID" value="CAK9001689.1"/>
    <property type="molecule type" value="Genomic_DNA"/>
</dbReference>
<proteinExistence type="predicted"/>
<feature type="region of interest" description="Disordered" evidence="1">
    <location>
        <begin position="402"/>
        <end position="436"/>
    </location>
</feature>
<dbReference type="PROSITE" id="PS00018">
    <property type="entry name" value="EF_HAND_1"/>
    <property type="match status" value="1"/>
</dbReference>
<dbReference type="InterPro" id="IPR002048">
    <property type="entry name" value="EF_hand_dom"/>
</dbReference>
<dbReference type="Proteomes" id="UP001642464">
    <property type="component" value="Unassembled WGS sequence"/>
</dbReference>
<dbReference type="InterPro" id="IPR018247">
    <property type="entry name" value="EF_Hand_1_Ca_BS"/>
</dbReference>
<comment type="caution">
    <text evidence="4">The sequence shown here is derived from an EMBL/GenBank/DDBJ whole genome shotgun (WGS) entry which is preliminary data.</text>
</comment>
<dbReference type="PROSITE" id="PS50222">
    <property type="entry name" value="EF_HAND_2"/>
    <property type="match status" value="1"/>
</dbReference>
<protein>
    <submittedName>
        <fullName evidence="4">EF-hand domain-containing protein</fullName>
    </submittedName>
</protein>
<accession>A0ABP0IJX0</accession>
<evidence type="ECO:0000313" key="4">
    <source>
        <dbReference type="EMBL" id="CAK9001689.1"/>
    </source>
</evidence>
<evidence type="ECO:0000259" key="3">
    <source>
        <dbReference type="PROSITE" id="PS50222"/>
    </source>
</evidence>
<keyword evidence="2" id="KW-1133">Transmembrane helix</keyword>
<feature type="region of interest" description="Disordered" evidence="1">
    <location>
        <begin position="222"/>
        <end position="242"/>
    </location>
</feature>
<feature type="domain" description="EF-hand" evidence="3">
    <location>
        <begin position="128"/>
        <end position="154"/>
    </location>
</feature>
<keyword evidence="5" id="KW-1185">Reference proteome</keyword>
<reference evidence="4 5" key="1">
    <citation type="submission" date="2024-02" db="EMBL/GenBank/DDBJ databases">
        <authorList>
            <person name="Chen Y."/>
            <person name="Shah S."/>
            <person name="Dougan E. K."/>
            <person name="Thang M."/>
            <person name="Chan C."/>
        </authorList>
    </citation>
    <scope>NUCLEOTIDE SEQUENCE [LARGE SCALE GENOMIC DNA]</scope>
</reference>
<feature type="transmembrane region" description="Helical" evidence="2">
    <location>
        <begin position="176"/>
        <end position="196"/>
    </location>
</feature>
<name>A0ABP0IJX0_9DINO</name>